<dbReference type="PANTHER" id="PTHR12714">
    <property type="entry name" value="PROTEIN-S ISOPRENYLCYSTEINE O-METHYLTRANSFERASE"/>
    <property type="match status" value="1"/>
</dbReference>
<dbReference type="GO" id="GO:0004671">
    <property type="term" value="F:protein C-terminal S-isoprenylcysteine carboxyl O-methyltransferase activity"/>
    <property type="evidence" value="ECO:0007669"/>
    <property type="project" value="UniProtKB-EC"/>
</dbReference>
<keyword evidence="7" id="KW-1185">Reference proteome</keyword>
<evidence type="ECO:0000313" key="7">
    <source>
        <dbReference type="Proteomes" id="UP001620597"/>
    </source>
</evidence>
<name>A0ABW8NJB3_9GAMM</name>
<evidence type="ECO:0000256" key="4">
    <source>
        <dbReference type="ARBA" id="ARBA00023136"/>
    </source>
</evidence>
<dbReference type="RefSeq" id="WP_369855977.1">
    <property type="nucleotide sequence ID" value="NZ_JBBKTX010000013.1"/>
</dbReference>
<keyword evidence="2 5" id="KW-0812">Transmembrane</keyword>
<feature type="transmembrane region" description="Helical" evidence="5">
    <location>
        <begin position="7"/>
        <end position="25"/>
    </location>
</feature>
<organism evidence="6 7">
    <name type="scientific">Oceanobacter antarcticus</name>
    <dbReference type="NCBI Taxonomy" id="3133425"/>
    <lineage>
        <taxon>Bacteria</taxon>
        <taxon>Pseudomonadati</taxon>
        <taxon>Pseudomonadota</taxon>
        <taxon>Gammaproteobacteria</taxon>
        <taxon>Oceanospirillales</taxon>
        <taxon>Oceanospirillaceae</taxon>
        <taxon>Oceanobacter</taxon>
    </lineage>
</organism>
<feature type="transmembrane region" description="Helical" evidence="5">
    <location>
        <begin position="40"/>
        <end position="61"/>
    </location>
</feature>
<dbReference type="EC" id="2.1.1.100" evidence="6"/>
<feature type="transmembrane region" description="Helical" evidence="5">
    <location>
        <begin position="95"/>
        <end position="122"/>
    </location>
</feature>
<gene>
    <name evidence="6" type="ORF">WG929_11600</name>
</gene>
<evidence type="ECO:0000256" key="5">
    <source>
        <dbReference type="SAM" id="Phobius"/>
    </source>
</evidence>
<keyword evidence="6" id="KW-0808">Transferase</keyword>
<dbReference type="Proteomes" id="UP001620597">
    <property type="component" value="Unassembled WGS sequence"/>
</dbReference>
<protein>
    <submittedName>
        <fullName evidence="6">Isoprenylcysteine carboxylmethyltransferase family protein</fullName>
        <ecNumber evidence="6">2.1.1.100</ecNumber>
        <ecNumber evidence="6">2.1.1.334</ecNumber>
    </submittedName>
</protein>
<dbReference type="GO" id="GO:0032259">
    <property type="term" value="P:methylation"/>
    <property type="evidence" value="ECO:0007669"/>
    <property type="project" value="UniProtKB-KW"/>
</dbReference>
<keyword evidence="6" id="KW-0489">Methyltransferase</keyword>
<proteinExistence type="predicted"/>
<dbReference type="Gene3D" id="1.20.120.1630">
    <property type="match status" value="1"/>
</dbReference>
<dbReference type="InterPro" id="IPR007318">
    <property type="entry name" value="Phopholipid_MeTrfase"/>
</dbReference>
<dbReference type="PANTHER" id="PTHR12714:SF24">
    <property type="entry name" value="SLR1182 PROTEIN"/>
    <property type="match status" value="1"/>
</dbReference>
<reference evidence="6 7" key="1">
    <citation type="submission" date="2024-03" db="EMBL/GenBank/DDBJ databases">
        <title>High-quality draft genome sequence of Oceanobacter sp. wDCs-4.</title>
        <authorList>
            <person name="Dong C."/>
        </authorList>
    </citation>
    <scope>NUCLEOTIDE SEQUENCE [LARGE SCALE GENOMIC DNA]</scope>
    <source>
        <strain evidence="7">wDCs-4</strain>
    </source>
</reference>
<sequence>MKRLELLIPPPLVAMLIGLLMWLISPNLPTLAQLGLMDKILVGCCVTAGLGLDLMALTSFIRRRTTINPMTPEKTSRLVKTGIYRHTRNPMYVGLLLNLAGWAIYLTHVLPLLLLPIFVYYLNRFQIEPEEQRLAERFGTEFTSYRDSVPRWL</sequence>
<evidence type="ECO:0000313" key="6">
    <source>
        <dbReference type="EMBL" id="MFK4753056.1"/>
    </source>
</evidence>
<comment type="subcellular location">
    <subcellularLocation>
        <location evidence="1">Endomembrane system</location>
        <topology evidence="1">Multi-pass membrane protein</topology>
    </subcellularLocation>
</comment>
<comment type="caution">
    <text evidence="6">The sequence shown here is derived from an EMBL/GenBank/DDBJ whole genome shotgun (WGS) entry which is preliminary data.</text>
</comment>
<evidence type="ECO:0000256" key="2">
    <source>
        <dbReference type="ARBA" id="ARBA00022692"/>
    </source>
</evidence>
<accession>A0ABW8NJB3</accession>
<keyword evidence="4 5" id="KW-0472">Membrane</keyword>
<evidence type="ECO:0000256" key="1">
    <source>
        <dbReference type="ARBA" id="ARBA00004127"/>
    </source>
</evidence>
<dbReference type="EMBL" id="JBBKTX010000013">
    <property type="protein sequence ID" value="MFK4753056.1"/>
    <property type="molecule type" value="Genomic_DNA"/>
</dbReference>
<evidence type="ECO:0000256" key="3">
    <source>
        <dbReference type="ARBA" id="ARBA00022989"/>
    </source>
</evidence>
<keyword evidence="3 5" id="KW-1133">Transmembrane helix</keyword>
<dbReference type="EC" id="2.1.1.334" evidence="6"/>
<dbReference type="Pfam" id="PF04191">
    <property type="entry name" value="PEMT"/>
    <property type="match status" value="1"/>
</dbReference>